<feature type="domain" description="SsuA/THI5-like" evidence="2">
    <location>
        <begin position="60"/>
        <end position="266"/>
    </location>
</feature>
<evidence type="ECO:0000313" key="3">
    <source>
        <dbReference type="EMBL" id="KTD86380.1"/>
    </source>
</evidence>
<accession>A0A0W1AYG8</accession>
<protein>
    <submittedName>
        <fullName evidence="3">Nitrate ABC transporter substrate-binding protein</fullName>
    </submittedName>
</protein>
<evidence type="ECO:0000259" key="2">
    <source>
        <dbReference type="Pfam" id="PF09084"/>
    </source>
</evidence>
<keyword evidence="4" id="KW-1185">Reference proteome</keyword>
<dbReference type="Gene3D" id="3.40.190.10">
    <property type="entry name" value="Periplasmic binding protein-like II"/>
    <property type="match status" value="2"/>
</dbReference>
<proteinExistence type="predicted"/>
<keyword evidence="1" id="KW-0732">Signal</keyword>
<dbReference type="AlphaFoldDB" id="A0A0W1AYG8"/>
<evidence type="ECO:0000313" key="4">
    <source>
        <dbReference type="Proteomes" id="UP000054709"/>
    </source>
</evidence>
<name>A0A0W1AYG8_9BACL</name>
<dbReference type="PROSITE" id="PS51257">
    <property type="entry name" value="PROKAR_LIPOPROTEIN"/>
    <property type="match status" value="1"/>
</dbReference>
<dbReference type="Pfam" id="PF09084">
    <property type="entry name" value="NMT1"/>
    <property type="match status" value="1"/>
</dbReference>
<sequence length="343" mass="37298">MKKSWISSSFLLLSLSVVILLSGCSSKGDASSSKDGALNGKKETLKIKIADINTNPTFRVALDKGIFVKHGIDAELVNFGSPAEGVNALFIKQVDVAFGADFPLLNAVSKGDYSIIASAGLATDEASTEWKLFVQDDIKTAEELKGKKLSFIRGTFIPYLWDEYLKEHQLALSDVELIGQGAFDESYIALKQGAVDGAWFYGSVLNDKLGALAGVHELTDMSKTTVRLGMGIVAGNDFVTKNPEGIANFLAAVDEAGGYAQAHPDEVADLMYEEVKQPKESTIKDLPNNPWALGFTQAAYDSLTKQKKYMVDTGIIEKDFDLDHKLNLEPLTKALPEEVTYKK</sequence>
<dbReference type="PANTHER" id="PTHR30024">
    <property type="entry name" value="ALIPHATIC SULFONATES-BINDING PROTEIN-RELATED"/>
    <property type="match status" value="1"/>
</dbReference>
<gene>
    <name evidence="3" type="ORF">UQ64_16075</name>
</gene>
<reference evidence="3 4" key="1">
    <citation type="journal article" date="2015" name="Int. Biodeterior. Biodegradation">
        <title>Physiological and genetic screening methods for the isolation of methyl tert-butyl ether-degrading bacteria for bioremediation purposes.</title>
        <authorList>
            <person name="Guisado I.M."/>
            <person name="Purswani J."/>
            <person name="Gonzalez Lopez J."/>
            <person name="Pozo C."/>
        </authorList>
    </citation>
    <scope>NUCLEOTIDE SEQUENCE [LARGE SCALE GENOMIC DNA]</scope>
    <source>
        <strain evidence="3 4">SH7</strain>
    </source>
</reference>
<feature type="chain" id="PRO_5006920285" evidence="1">
    <location>
        <begin position="31"/>
        <end position="343"/>
    </location>
</feature>
<dbReference type="RefSeq" id="WP_060623876.1">
    <property type="nucleotide sequence ID" value="NZ_LCZJ02000020.1"/>
</dbReference>
<evidence type="ECO:0000256" key="1">
    <source>
        <dbReference type="SAM" id="SignalP"/>
    </source>
</evidence>
<dbReference type="Proteomes" id="UP000054709">
    <property type="component" value="Unassembled WGS sequence"/>
</dbReference>
<dbReference type="InterPro" id="IPR015168">
    <property type="entry name" value="SsuA/THI5"/>
</dbReference>
<dbReference type="SUPFAM" id="SSF53850">
    <property type="entry name" value="Periplasmic binding protein-like II"/>
    <property type="match status" value="1"/>
</dbReference>
<dbReference type="EMBL" id="LCZJ02000020">
    <property type="protein sequence ID" value="KTD86380.1"/>
    <property type="molecule type" value="Genomic_DNA"/>
</dbReference>
<feature type="signal peptide" evidence="1">
    <location>
        <begin position="1"/>
        <end position="30"/>
    </location>
</feature>
<comment type="caution">
    <text evidence="3">The sequence shown here is derived from an EMBL/GenBank/DDBJ whole genome shotgun (WGS) entry which is preliminary data.</text>
</comment>
<organism evidence="3 4">
    <name type="scientific">Paenibacillus etheri</name>
    <dbReference type="NCBI Taxonomy" id="1306852"/>
    <lineage>
        <taxon>Bacteria</taxon>
        <taxon>Bacillati</taxon>
        <taxon>Bacillota</taxon>
        <taxon>Bacilli</taxon>
        <taxon>Bacillales</taxon>
        <taxon>Paenibacillaceae</taxon>
        <taxon>Paenibacillus</taxon>
    </lineage>
</organism>